<dbReference type="Proteomes" id="UP000648722">
    <property type="component" value="Unassembled WGS sequence"/>
</dbReference>
<dbReference type="RefSeq" id="WP_188452173.1">
    <property type="nucleotide sequence ID" value="NZ_BMFS01000007.1"/>
</dbReference>
<gene>
    <name evidence="1" type="ORF">GCM10007420_17260</name>
</gene>
<protein>
    <submittedName>
        <fullName evidence="1">Uncharacterized protein</fullName>
    </submittedName>
</protein>
<evidence type="ECO:0000313" key="2">
    <source>
        <dbReference type="Proteomes" id="UP000648722"/>
    </source>
</evidence>
<name>A0ABQ1XS82_9PROT</name>
<sequence length="210" mass="21772">MSAQRQGQRARPAAGIFVVDTLTGRFALPAMPGALPLAFAPVSARDAVPAGVDPDISAQALGVRSLSPRAFTDAALGAAYAHLGLTFAAPASGAISLPPQAGLWGRAARHGLAPDRQTLAYLGRSMLALPGGQRWHVRLFAIAASRTVQALFPASPGGRAVWLDEEAAGTRLELAELAPFAPLARAAASGVIIKPLHVRKQAGRLRTTRL</sequence>
<comment type="caution">
    <text evidence="1">The sequence shown here is derived from an EMBL/GenBank/DDBJ whole genome shotgun (WGS) entry which is preliminary data.</text>
</comment>
<proteinExistence type="predicted"/>
<keyword evidence="2" id="KW-1185">Reference proteome</keyword>
<reference evidence="2" key="1">
    <citation type="journal article" date="2019" name="Int. J. Syst. Evol. Microbiol.">
        <title>The Global Catalogue of Microorganisms (GCM) 10K type strain sequencing project: providing services to taxonomists for standard genome sequencing and annotation.</title>
        <authorList>
            <consortium name="The Broad Institute Genomics Platform"/>
            <consortium name="The Broad Institute Genome Sequencing Center for Infectious Disease"/>
            <person name="Wu L."/>
            <person name="Ma J."/>
        </authorList>
    </citation>
    <scope>NUCLEOTIDE SEQUENCE [LARGE SCALE GENOMIC DNA]</scope>
    <source>
        <strain evidence="2">CGMCC 1.12766</strain>
    </source>
</reference>
<dbReference type="EMBL" id="BMFS01000007">
    <property type="protein sequence ID" value="GGH01691.1"/>
    <property type="molecule type" value="Genomic_DNA"/>
</dbReference>
<evidence type="ECO:0000313" key="1">
    <source>
        <dbReference type="EMBL" id="GGH01691.1"/>
    </source>
</evidence>
<organism evidence="1 2">
    <name type="scientific">Glycocaulis albus</name>
    <dbReference type="NCBI Taxonomy" id="1382801"/>
    <lineage>
        <taxon>Bacteria</taxon>
        <taxon>Pseudomonadati</taxon>
        <taxon>Pseudomonadota</taxon>
        <taxon>Alphaproteobacteria</taxon>
        <taxon>Maricaulales</taxon>
        <taxon>Maricaulaceae</taxon>
        <taxon>Glycocaulis</taxon>
    </lineage>
</organism>
<accession>A0ABQ1XS82</accession>